<evidence type="ECO:0000313" key="1">
    <source>
        <dbReference type="EMBL" id="MCC3804010.1"/>
    </source>
</evidence>
<dbReference type="Proteomes" id="UP000726777">
    <property type="component" value="Unassembled WGS sequence"/>
</dbReference>
<proteinExistence type="predicted"/>
<evidence type="ECO:0000313" key="2">
    <source>
        <dbReference type="Proteomes" id="UP000726777"/>
    </source>
</evidence>
<dbReference type="RefSeq" id="WP_228085683.1">
    <property type="nucleotide sequence ID" value="NZ_JACVHL010000002.1"/>
</dbReference>
<accession>A0A9Q3UBY3</accession>
<protein>
    <submittedName>
        <fullName evidence="1">Uncharacterized protein</fullName>
    </submittedName>
</protein>
<gene>
    <name evidence="1" type="ORF">IB292_03055</name>
</gene>
<dbReference type="EMBL" id="JACVHL010000002">
    <property type="protein sequence ID" value="MCC3804010.1"/>
    <property type="molecule type" value="Genomic_DNA"/>
</dbReference>
<comment type="caution">
    <text evidence="1">The sequence shown here is derived from an EMBL/GenBank/DDBJ whole genome shotgun (WGS) entry which is preliminary data.</text>
</comment>
<name>A0A9Q3UBY3_VIBPH</name>
<organism evidence="1 2">
    <name type="scientific">Vibrio parahaemolyticus</name>
    <dbReference type="NCBI Taxonomy" id="670"/>
    <lineage>
        <taxon>Bacteria</taxon>
        <taxon>Pseudomonadati</taxon>
        <taxon>Pseudomonadota</taxon>
        <taxon>Gammaproteobacteria</taxon>
        <taxon>Vibrionales</taxon>
        <taxon>Vibrionaceae</taxon>
        <taxon>Vibrio</taxon>
    </lineage>
</organism>
<reference evidence="1" key="1">
    <citation type="submission" date="2020-09" db="EMBL/GenBank/DDBJ databases">
        <title>Genome sequence of Vibrio parahaemolyticus isolates.</title>
        <authorList>
            <person name="Hammerl J.A."/>
            <person name="Strauch E."/>
        </authorList>
    </citation>
    <scope>NUCLEOTIDE SEQUENCE</scope>
    <source>
        <strain evidence="1">17-VB00146</strain>
    </source>
</reference>
<sequence length="110" mass="12552">MTFKKAKLFGLLTLLICGWGGGAERYFWFHDVQALVSLPASAFEREFNMSLPASCQDYAQSMRVEVKMSETGEAELRCSTIDSHTAWWPFVKTREVPASKFHDFYSKLTS</sequence>
<dbReference type="AlphaFoldDB" id="A0A9Q3UBY3"/>